<evidence type="ECO:0000313" key="2">
    <source>
        <dbReference type="Proteomes" id="UP000193553"/>
    </source>
</evidence>
<dbReference type="Proteomes" id="UP000193553">
    <property type="component" value="Unassembled WGS sequence"/>
</dbReference>
<evidence type="ECO:0000313" key="1">
    <source>
        <dbReference type="EMBL" id="OSJ18342.1"/>
    </source>
</evidence>
<dbReference type="EMBL" id="NAFI01000131">
    <property type="protein sequence ID" value="OSJ18342.1"/>
    <property type="molecule type" value="Genomic_DNA"/>
</dbReference>
<name>A0A1X3G5Y3_9BRAD</name>
<sequence length="73" mass="8065">MCLNAAEMNREPTTGSRIVLVNYPMLFKLKATAADKTGLHHVIERGWLELHESGADVKKEAANRDSLTDSKAL</sequence>
<comment type="caution">
    <text evidence="1">The sequence shown here is derived from an EMBL/GenBank/DDBJ whole genome shotgun (WGS) entry which is preliminary data.</text>
</comment>
<protein>
    <submittedName>
        <fullName evidence="1">Uncharacterized protein</fullName>
    </submittedName>
</protein>
<organism evidence="1 2">
    <name type="scientific">Bradyrhizobium canariense</name>
    <dbReference type="NCBI Taxonomy" id="255045"/>
    <lineage>
        <taxon>Bacteria</taxon>
        <taxon>Pseudomonadati</taxon>
        <taxon>Pseudomonadota</taxon>
        <taxon>Alphaproteobacteria</taxon>
        <taxon>Hyphomicrobiales</taxon>
        <taxon>Nitrobacteraceae</taxon>
        <taxon>Bradyrhizobium</taxon>
    </lineage>
</organism>
<gene>
    <name evidence="1" type="ORF">BSZ18_02495</name>
</gene>
<reference evidence="1 2" key="1">
    <citation type="submission" date="2017-03" db="EMBL/GenBank/DDBJ databases">
        <title>Whole genome sequences of fourteen strains of Bradyrhizobium canariense and one strain of Bradyrhizobium japonicum isolated from Lupinus (Papilionoideae: Genisteae) species in Algeria.</title>
        <authorList>
            <person name="Crovadore J."/>
            <person name="Chekireb D."/>
            <person name="Brachmann A."/>
            <person name="Chablais R."/>
            <person name="Cochard B."/>
            <person name="Lefort F."/>
        </authorList>
    </citation>
    <scope>NUCLEOTIDE SEQUENCE [LARGE SCALE GENOMIC DNA]</scope>
    <source>
        <strain evidence="1 2">UBMA195</strain>
    </source>
</reference>
<dbReference type="AlphaFoldDB" id="A0A1X3G5Y3"/>
<proteinExistence type="predicted"/>
<accession>A0A1X3G5Y3</accession>